<dbReference type="Proteomes" id="UP001164746">
    <property type="component" value="Chromosome 8"/>
</dbReference>
<evidence type="ECO:0000313" key="2">
    <source>
        <dbReference type="EMBL" id="WAR13065.1"/>
    </source>
</evidence>
<sequence>MTEMVSYLKDIVTTRQRDISRIVTPHIQTKMLDEYGQCAAESGSGMFTELVQYVKGVVASLITDLRRAFEPLWEDPSNSYVVRQAFAKALDEFTDKMRVIYREAGIQNTDERHIIPAPTQRQPGGAAQGSGSVTCVAGKSIGKENHSAYNQAKVILVPSGKAPSSHIASLQTSREQVPSLFSTGRSQSTNMYCTEPAPSGGKGKGPGKGKGTMSSLLLSKMTTPIQTTPTVTVKTEPPDTGYSARLKRANKYLYIDLTEDD</sequence>
<protein>
    <submittedName>
        <fullName evidence="2">Uncharacterized protein</fullName>
    </submittedName>
</protein>
<name>A0ABY7ET81_MYAAR</name>
<feature type="compositionally biased region" description="Polar residues" evidence="1">
    <location>
        <begin position="182"/>
        <end position="192"/>
    </location>
</feature>
<accession>A0ABY7ET81</accession>
<evidence type="ECO:0000313" key="3">
    <source>
        <dbReference type="Proteomes" id="UP001164746"/>
    </source>
</evidence>
<keyword evidence="3" id="KW-1185">Reference proteome</keyword>
<feature type="compositionally biased region" description="Gly residues" evidence="1">
    <location>
        <begin position="200"/>
        <end position="210"/>
    </location>
</feature>
<dbReference type="PANTHER" id="PTHR36681">
    <property type="entry name" value="NUCLEAR GTPASE, GERMINAL CENTER-ASSOCIATED, TANDEM DUPLICATE 3"/>
    <property type="match status" value="1"/>
</dbReference>
<reference evidence="2" key="1">
    <citation type="submission" date="2022-11" db="EMBL/GenBank/DDBJ databases">
        <title>Centuries of genome instability and evolution in soft-shell clam transmissible cancer (bioRxiv).</title>
        <authorList>
            <person name="Hart S.F.M."/>
            <person name="Yonemitsu M.A."/>
            <person name="Giersch R.M."/>
            <person name="Beal B.F."/>
            <person name="Arriagada G."/>
            <person name="Davis B.W."/>
            <person name="Ostrander E.A."/>
            <person name="Goff S.P."/>
            <person name="Metzger M.J."/>
        </authorList>
    </citation>
    <scope>NUCLEOTIDE SEQUENCE</scope>
    <source>
        <strain evidence="2">MELC-2E11</strain>
        <tissue evidence="2">Siphon/mantle</tissue>
    </source>
</reference>
<gene>
    <name evidence="2" type="ORF">MAR_027245</name>
</gene>
<feature type="region of interest" description="Disordered" evidence="1">
    <location>
        <begin position="182"/>
        <end position="212"/>
    </location>
</feature>
<evidence type="ECO:0000256" key="1">
    <source>
        <dbReference type="SAM" id="MobiDB-lite"/>
    </source>
</evidence>
<organism evidence="2 3">
    <name type="scientific">Mya arenaria</name>
    <name type="common">Soft-shell clam</name>
    <dbReference type="NCBI Taxonomy" id="6604"/>
    <lineage>
        <taxon>Eukaryota</taxon>
        <taxon>Metazoa</taxon>
        <taxon>Spiralia</taxon>
        <taxon>Lophotrochozoa</taxon>
        <taxon>Mollusca</taxon>
        <taxon>Bivalvia</taxon>
        <taxon>Autobranchia</taxon>
        <taxon>Heteroconchia</taxon>
        <taxon>Euheterodonta</taxon>
        <taxon>Imparidentia</taxon>
        <taxon>Neoheterodontei</taxon>
        <taxon>Myida</taxon>
        <taxon>Myoidea</taxon>
        <taxon>Myidae</taxon>
        <taxon>Mya</taxon>
    </lineage>
</organism>
<proteinExistence type="predicted"/>
<dbReference type="PANTHER" id="PTHR36681:SF3">
    <property type="entry name" value="NUCLEAR GTPASE, GERMINAL CENTER-ASSOCIATED, TANDEM DUPLICATE 3"/>
    <property type="match status" value="1"/>
</dbReference>
<dbReference type="EMBL" id="CP111019">
    <property type="protein sequence ID" value="WAR13065.1"/>
    <property type="molecule type" value="Genomic_DNA"/>
</dbReference>